<feature type="domain" description="N-acetyltransferase" evidence="1">
    <location>
        <begin position="3"/>
        <end position="166"/>
    </location>
</feature>
<evidence type="ECO:0000259" key="1">
    <source>
        <dbReference type="PROSITE" id="PS51186"/>
    </source>
</evidence>
<keyword evidence="3" id="KW-1185">Reference proteome</keyword>
<dbReference type="SUPFAM" id="SSF55729">
    <property type="entry name" value="Acyl-CoA N-acyltransferases (Nat)"/>
    <property type="match status" value="1"/>
</dbReference>
<protein>
    <recommendedName>
        <fullName evidence="1">N-acetyltransferase domain-containing protein</fullName>
    </recommendedName>
</protein>
<gene>
    <name evidence="2" type="ORF">DFR38_104232</name>
</gene>
<evidence type="ECO:0000313" key="3">
    <source>
        <dbReference type="Proteomes" id="UP000248395"/>
    </source>
</evidence>
<reference evidence="2 3" key="1">
    <citation type="submission" date="2018-05" db="EMBL/GenBank/DDBJ databases">
        <title>Genomic Encyclopedia of Type Strains, Phase IV (KMG-IV): sequencing the most valuable type-strain genomes for metagenomic binning, comparative biology and taxonomic classification.</title>
        <authorList>
            <person name="Goeker M."/>
        </authorList>
    </citation>
    <scope>NUCLEOTIDE SEQUENCE [LARGE SCALE GENOMIC DNA]</scope>
    <source>
        <strain evidence="2 3">DSM 25134</strain>
    </source>
</reference>
<proteinExistence type="predicted"/>
<dbReference type="Proteomes" id="UP000248395">
    <property type="component" value="Unassembled WGS sequence"/>
</dbReference>
<name>A0A318JK20_9NEIS</name>
<dbReference type="OrthoDB" id="5109343at2"/>
<accession>A0A318JK20</accession>
<dbReference type="Gene3D" id="3.40.630.30">
    <property type="match status" value="1"/>
</dbReference>
<dbReference type="AlphaFoldDB" id="A0A318JK20"/>
<dbReference type="Pfam" id="PF00583">
    <property type="entry name" value="Acetyltransf_1"/>
    <property type="match status" value="1"/>
</dbReference>
<comment type="caution">
    <text evidence="2">The sequence shown here is derived from an EMBL/GenBank/DDBJ whole genome shotgun (WGS) entry which is preliminary data.</text>
</comment>
<dbReference type="RefSeq" id="WP_059286958.1">
    <property type="nucleotide sequence ID" value="NZ_LNQU01000128.1"/>
</dbReference>
<sequence>MLLQLRNANESDVAAIAALMLPESSSQGGTLHGDFPVEKISHWLAQATADQMPILLAEDEAGLLGVLFTSSSRHQDSPVAIQMAQLHHGTGPFYFYGPVCLAARARGQGLLAAMWQQLQRQLPGQQAVLFIHADNQASLKAHARLGMVVEAQFELNGQPCVLLSSR</sequence>
<dbReference type="PROSITE" id="PS51186">
    <property type="entry name" value="GNAT"/>
    <property type="match status" value="1"/>
</dbReference>
<dbReference type="InterPro" id="IPR016181">
    <property type="entry name" value="Acyl_CoA_acyltransferase"/>
</dbReference>
<evidence type="ECO:0000313" key="2">
    <source>
        <dbReference type="EMBL" id="PXX49588.1"/>
    </source>
</evidence>
<dbReference type="GO" id="GO:0016747">
    <property type="term" value="F:acyltransferase activity, transferring groups other than amino-acyl groups"/>
    <property type="evidence" value="ECO:0007669"/>
    <property type="project" value="InterPro"/>
</dbReference>
<organism evidence="2 3">
    <name type="scientific">Aquitalea magnusonii</name>
    <dbReference type="NCBI Taxonomy" id="332411"/>
    <lineage>
        <taxon>Bacteria</taxon>
        <taxon>Pseudomonadati</taxon>
        <taxon>Pseudomonadota</taxon>
        <taxon>Betaproteobacteria</taxon>
        <taxon>Neisseriales</taxon>
        <taxon>Chromobacteriaceae</taxon>
        <taxon>Aquitalea</taxon>
    </lineage>
</organism>
<dbReference type="EMBL" id="QJKC01000004">
    <property type="protein sequence ID" value="PXX49588.1"/>
    <property type="molecule type" value="Genomic_DNA"/>
</dbReference>
<dbReference type="InterPro" id="IPR000182">
    <property type="entry name" value="GNAT_dom"/>
</dbReference>